<reference evidence="2 3" key="1">
    <citation type="submission" date="2013-03" db="EMBL/GenBank/DDBJ databases">
        <authorList>
            <person name="Fiebig A."/>
            <person name="Goeker M."/>
            <person name="Klenk H.-P.P."/>
        </authorList>
    </citation>
    <scope>NUCLEOTIDE SEQUENCE [LARGE SCALE GENOMIC DNA]</scope>
    <source>
        <strain evidence="2 3">DSM 17492</strain>
    </source>
</reference>
<dbReference type="InterPro" id="IPR021109">
    <property type="entry name" value="Peptidase_aspartic_dom_sf"/>
</dbReference>
<dbReference type="HOGENOM" id="CLU_099411_0_1_5"/>
<keyword evidence="1" id="KW-1133">Transmembrane helix</keyword>
<dbReference type="Gene3D" id="2.40.70.10">
    <property type="entry name" value="Acid Proteases"/>
    <property type="match status" value="1"/>
</dbReference>
<dbReference type="GO" id="GO:0004190">
    <property type="term" value="F:aspartic-type endopeptidase activity"/>
    <property type="evidence" value="ECO:0007669"/>
    <property type="project" value="InterPro"/>
</dbReference>
<dbReference type="InterPro" id="IPR001969">
    <property type="entry name" value="Aspartic_peptidase_AS"/>
</dbReference>
<keyword evidence="3" id="KW-1185">Reference proteome</keyword>
<dbReference type="InterPro" id="IPR011969">
    <property type="entry name" value="Clan_AA_Asp_peptidase_C"/>
</dbReference>
<evidence type="ECO:0000256" key="1">
    <source>
        <dbReference type="SAM" id="Phobius"/>
    </source>
</evidence>
<evidence type="ECO:0000313" key="2">
    <source>
        <dbReference type="EMBL" id="EYD73715.1"/>
    </source>
</evidence>
<sequence length="194" mass="20511">MGMSPDNLASLAYLGLLGAAIAGWFLVQNRDRLGQVAQQAAVWTLIFIGAIAAAGLWSDIRDEAVPRQTMIGAEGIEVPQARDGHYYLTLAINGVPVDFVVDTGATDMVLGREDARRAGIDPETLDYFGSATTANGTVRTARVTLDSVALGGIEDENITAVVTDGDLAGSLLGMGYLRLFGRLEIENGTLVLTR</sequence>
<dbReference type="Proteomes" id="UP000025047">
    <property type="component" value="Unassembled WGS sequence"/>
</dbReference>
<dbReference type="AlphaFoldDB" id="A0A017HHB8"/>
<evidence type="ECO:0000313" key="3">
    <source>
        <dbReference type="Proteomes" id="UP000025047"/>
    </source>
</evidence>
<proteinExistence type="predicted"/>
<protein>
    <submittedName>
        <fullName evidence="2">Transporter</fullName>
    </submittedName>
</protein>
<gene>
    <name evidence="2" type="ORF">Lokhon_00270</name>
</gene>
<dbReference type="PROSITE" id="PS00141">
    <property type="entry name" value="ASP_PROTEASE"/>
    <property type="match status" value="1"/>
</dbReference>
<dbReference type="CDD" id="cd05483">
    <property type="entry name" value="retropepsin_like_bacteria"/>
    <property type="match status" value="1"/>
</dbReference>
<comment type="caution">
    <text evidence="2">The sequence shown here is derived from an EMBL/GenBank/DDBJ whole genome shotgun (WGS) entry which is preliminary data.</text>
</comment>
<dbReference type="InterPro" id="IPR034122">
    <property type="entry name" value="Retropepsin-like_bacterial"/>
</dbReference>
<organism evidence="2 3">
    <name type="scientific">Limimaricola hongkongensis DSM 17492</name>
    <dbReference type="NCBI Taxonomy" id="1122180"/>
    <lineage>
        <taxon>Bacteria</taxon>
        <taxon>Pseudomonadati</taxon>
        <taxon>Pseudomonadota</taxon>
        <taxon>Alphaproteobacteria</taxon>
        <taxon>Rhodobacterales</taxon>
        <taxon>Paracoccaceae</taxon>
        <taxon>Limimaricola</taxon>
    </lineage>
</organism>
<feature type="transmembrane region" description="Helical" evidence="1">
    <location>
        <begin position="40"/>
        <end position="58"/>
    </location>
</feature>
<dbReference type="EMBL" id="APGJ01000001">
    <property type="protein sequence ID" value="EYD73715.1"/>
    <property type="molecule type" value="Genomic_DNA"/>
</dbReference>
<dbReference type="GO" id="GO:0006508">
    <property type="term" value="P:proteolysis"/>
    <property type="evidence" value="ECO:0007669"/>
    <property type="project" value="InterPro"/>
</dbReference>
<dbReference type="Pfam" id="PF13975">
    <property type="entry name" value="gag-asp_proteas"/>
    <property type="match status" value="1"/>
</dbReference>
<dbReference type="SUPFAM" id="SSF50630">
    <property type="entry name" value="Acid proteases"/>
    <property type="match status" value="1"/>
</dbReference>
<dbReference type="PATRIC" id="fig|1122180.6.peg.275"/>
<name>A0A017HHB8_9RHOB</name>
<keyword evidence="1" id="KW-0472">Membrane</keyword>
<accession>A0A017HHB8</accession>
<feature type="transmembrane region" description="Helical" evidence="1">
    <location>
        <begin position="12"/>
        <end position="28"/>
    </location>
</feature>
<keyword evidence="1" id="KW-0812">Transmembrane</keyword>
<dbReference type="NCBIfam" id="TIGR02281">
    <property type="entry name" value="clan_AA_DTGA"/>
    <property type="match status" value="1"/>
</dbReference>
<dbReference type="eggNOG" id="COG3577">
    <property type="taxonomic scope" value="Bacteria"/>
</dbReference>
<dbReference type="STRING" id="1122180.Lokhon_00270"/>